<dbReference type="AlphaFoldDB" id="A0A4U7JLZ9"/>
<protein>
    <submittedName>
        <fullName evidence="1">Uncharacterized protein</fullName>
    </submittedName>
</protein>
<gene>
    <name evidence="1" type="ORF">EHE19_015250</name>
</gene>
<dbReference type="Proteomes" id="UP000306409">
    <property type="component" value="Chromosome"/>
</dbReference>
<organism evidence="1 2">
    <name type="scientific">Ruminiclostridium herbifermentans</name>
    <dbReference type="NCBI Taxonomy" id="2488810"/>
    <lineage>
        <taxon>Bacteria</taxon>
        <taxon>Bacillati</taxon>
        <taxon>Bacillota</taxon>
        <taxon>Clostridia</taxon>
        <taxon>Eubacteriales</taxon>
        <taxon>Oscillospiraceae</taxon>
        <taxon>Ruminiclostridium</taxon>
    </lineage>
</organism>
<sequence length="325" mass="39252">MNDKQLRIFTTVPVTGRLDVTYLHEVILNHTDCWNWINNYYIQLKAKKDISPESYFDVDFNFAHRWDVPIIEQVYFEPEKNQNIPNLIIRYLDNGFYVMPHLDDYYIPCKSVYNNEHFVHVNFIYGYNLITNQFYSLGFDDKQTFRTINIDFVSINNGFINSDHKCMHFFRPNNEVRYFFNIEDFENQIIDFVNSEITIEPERTLFTNSNYLYGFNAQNQLIEYIRTIPNRKIHVVGMGKHLHLLWEHKKLMGIKMQYLFDNNYLHTSKFVEEYGELERITYKLRNALYKILIKQDFSRLDYIISSLHEVFNKEHTLLCSLINEL</sequence>
<reference evidence="1 2" key="1">
    <citation type="submission" date="2020-09" db="EMBL/GenBank/DDBJ databases">
        <title>Characterization and genome sequencing of Ruminiclostridium sp. nov. MA18.</title>
        <authorList>
            <person name="Rettenmaier R."/>
            <person name="Kowollik M.-L."/>
            <person name="Liebl W."/>
            <person name="Zverlov V."/>
        </authorList>
    </citation>
    <scope>NUCLEOTIDE SEQUENCE [LARGE SCALE GENOMIC DNA]</scope>
    <source>
        <strain evidence="1 2">MA18</strain>
    </source>
</reference>
<keyword evidence="2" id="KW-1185">Reference proteome</keyword>
<evidence type="ECO:0000313" key="2">
    <source>
        <dbReference type="Proteomes" id="UP000306409"/>
    </source>
</evidence>
<accession>A0A4U7JLZ9</accession>
<name>A0A4U7JLZ9_9FIRM</name>
<dbReference type="EMBL" id="CP061336">
    <property type="protein sequence ID" value="QNU66222.1"/>
    <property type="molecule type" value="Genomic_DNA"/>
</dbReference>
<dbReference type="RefSeq" id="WP_137696966.1">
    <property type="nucleotide sequence ID" value="NZ_CP061336.1"/>
</dbReference>
<dbReference type="OrthoDB" id="1738415at2"/>
<dbReference type="KEGG" id="rher:EHE19_015250"/>
<proteinExistence type="predicted"/>
<evidence type="ECO:0000313" key="1">
    <source>
        <dbReference type="EMBL" id="QNU66222.1"/>
    </source>
</evidence>